<feature type="coiled-coil region" evidence="1">
    <location>
        <begin position="525"/>
        <end position="552"/>
    </location>
</feature>
<protein>
    <submittedName>
        <fullName evidence="5">50S ribosome-binding GTPase</fullName>
    </submittedName>
</protein>
<evidence type="ECO:0000313" key="5">
    <source>
        <dbReference type="EMBL" id="RZS70299.1"/>
    </source>
</evidence>
<accession>A0A4Q7MPB2</accession>
<evidence type="ECO:0000259" key="4">
    <source>
        <dbReference type="Pfam" id="PF18709"/>
    </source>
</evidence>
<dbReference type="InterPro" id="IPR006073">
    <property type="entry name" value="GTP-bd"/>
</dbReference>
<dbReference type="InterPro" id="IPR049678">
    <property type="entry name" value="LeoA-like"/>
</dbReference>
<organism evidence="5 6">
    <name type="scientific">Kerstersia gyiorum</name>
    <dbReference type="NCBI Taxonomy" id="206506"/>
    <lineage>
        <taxon>Bacteria</taxon>
        <taxon>Pseudomonadati</taxon>
        <taxon>Pseudomonadota</taxon>
        <taxon>Betaproteobacteria</taxon>
        <taxon>Burkholderiales</taxon>
        <taxon>Alcaligenaceae</taxon>
        <taxon>Kerstersia</taxon>
    </lineage>
</organism>
<dbReference type="RefSeq" id="WP_207224908.1">
    <property type="nucleotide sequence ID" value="NZ_CBCSEB010000001.1"/>
</dbReference>
<proteinExistence type="predicted"/>
<reference evidence="5 6" key="1">
    <citation type="submission" date="2019-02" db="EMBL/GenBank/DDBJ databases">
        <title>Genomic Encyclopedia of Type Strains, Phase IV (KMG-IV): sequencing the most valuable type-strain genomes for metagenomic binning, comparative biology and taxonomic classification.</title>
        <authorList>
            <person name="Goeker M."/>
        </authorList>
    </citation>
    <scope>NUCLEOTIDE SEQUENCE [LARGE SCALE GENOMIC DNA]</scope>
    <source>
        <strain evidence="5 6">DSM 16618</strain>
    </source>
</reference>
<feature type="domain" description="Dynamin-like helical" evidence="4">
    <location>
        <begin position="214"/>
        <end position="545"/>
    </location>
</feature>
<name>A0A4Q7MPB2_9BURK</name>
<dbReference type="NCBIfam" id="NF041922">
    <property type="entry name" value="DLP_LeoA_gen"/>
    <property type="match status" value="1"/>
</dbReference>
<evidence type="ECO:0000259" key="3">
    <source>
        <dbReference type="Pfam" id="PF01926"/>
    </source>
</evidence>
<dbReference type="AlphaFoldDB" id="A0A4Q7MPB2"/>
<dbReference type="InterPro" id="IPR040576">
    <property type="entry name" value="DLP_helical"/>
</dbReference>
<feature type="compositionally biased region" description="Low complexity" evidence="2">
    <location>
        <begin position="573"/>
        <end position="586"/>
    </location>
</feature>
<dbReference type="Gene3D" id="3.40.50.300">
    <property type="entry name" value="P-loop containing nucleotide triphosphate hydrolases"/>
    <property type="match status" value="1"/>
</dbReference>
<feature type="compositionally biased region" description="Pro residues" evidence="2">
    <location>
        <begin position="587"/>
        <end position="607"/>
    </location>
</feature>
<keyword evidence="1" id="KW-0175">Coiled coil</keyword>
<gene>
    <name evidence="5" type="ORF">EV679_1701</name>
</gene>
<dbReference type="Pfam" id="PF18709">
    <property type="entry name" value="DLP_helical"/>
    <property type="match status" value="1"/>
</dbReference>
<dbReference type="Pfam" id="PF01926">
    <property type="entry name" value="MMR_HSR1"/>
    <property type="match status" value="1"/>
</dbReference>
<feature type="region of interest" description="Disordered" evidence="2">
    <location>
        <begin position="572"/>
        <end position="628"/>
    </location>
</feature>
<feature type="domain" description="G" evidence="3">
    <location>
        <begin position="57"/>
        <end position="162"/>
    </location>
</feature>
<sequence>MSQTLDTFNRQKQQALALLNELASFLQQGRELGVELPAALAGKLDKARQDIGQEKLRIALVGGFSEGKTALAAAWLERLDESTMHISQRESSNEVQRYDIGDMLELVDTPGLFGFKEQFNPDSRAIEKYRDITRQYVSEAHLVLYVMNATNPVKASHEEELQWLFRTLGLLPRTLFVLGRFDEVADLEDEEEYQEKLAIKQHSVTERLDAILALSAQERAALSIVAVAANPFGLGTAHWLQHLEQFRQLSHIGALQTATQQRISQSGGPLALAQAMRHSIVSDLLERQLPLARRSAADLLQESRQLDAIRQGQQGEIHLVQQKIAQARVRLSGKIVRYFEELILQAQGTTPDTFTDFYHREIGSEASLVRQRLKEYFVEEVSSITEDLNRIQITLESGISHFNSTAATLGKHGLHYLTGSNLISTQNILAARDGLSSIAKTMGMDIGKYLVFKSFGAVNLAKGINGMLSILGLALEVWDTWQQEQRKRMFRAAVDKLCEQMAEESRNLVASIESESFEASFFPSLAPLQAQLQEISCELDELRQRLARFEQWRQQGERIHAARLETLADTQETLPSSTAGTPAAPALAPPVSPEPAPLAPAGAPPQATPEQQIPASPARKGFWKRWFD</sequence>
<dbReference type="SUPFAM" id="SSF52540">
    <property type="entry name" value="P-loop containing nucleoside triphosphate hydrolases"/>
    <property type="match status" value="1"/>
</dbReference>
<evidence type="ECO:0000256" key="1">
    <source>
        <dbReference type="SAM" id="Coils"/>
    </source>
</evidence>
<evidence type="ECO:0000256" key="2">
    <source>
        <dbReference type="SAM" id="MobiDB-lite"/>
    </source>
</evidence>
<dbReference type="GO" id="GO:0005525">
    <property type="term" value="F:GTP binding"/>
    <property type="evidence" value="ECO:0007669"/>
    <property type="project" value="InterPro"/>
</dbReference>
<comment type="caution">
    <text evidence="5">The sequence shown here is derived from an EMBL/GenBank/DDBJ whole genome shotgun (WGS) entry which is preliminary data.</text>
</comment>
<dbReference type="InterPro" id="IPR027417">
    <property type="entry name" value="P-loop_NTPase"/>
</dbReference>
<dbReference type="Proteomes" id="UP000292039">
    <property type="component" value="Unassembled WGS sequence"/>
</dbReference>
<evidence type="ECO:0000313" key="6">
    <source>
        <dbReference type="Proteomes" id="UP000292039"/>
    </source>
</evidence>
<dbReference type="EMBL" id="SGWZ01000002">
    <property type="protein sequence ID" value="RZS70299.1"/>
    <property type="molecule type" value="Genomic_DNA"/>
</dbReference>